<dbReference type="InterPro" id="IPR036271">
    <property type="entry name" value="Tet_transcr_reg_TetR-rel_C_sf"/>
</dbReference>
<dbReference type="GO" id="GO:0000976">
    <property type="term" value="F:transcription cis-regulatory region binding"/>
    <property type="evidence" value="ECO:0007669"/>
    <property type="project" value="TreeGrafter"/>
</dbReference>
<dbReference type="PANTHER" id="PTHR30055">
    <property type="entry name" value="HTH-TYPE TRANSCRIPTIONAL REGULATOR RUTR"/>
    <property type="match status" value="1"/>
</dbReference>
<gene>
    <name evidence="7" type="ORF">CD33_19825</name>
</gene>
<dbReference type="InterPro" id="IPR009057">
    <property type="entry name" value="Homeodomain-like_sf"/>
</dbReference>
<dbReference type="Proteomes" id="UP000030408">
    <property type="component" value="Unassembled WGS sequence"/>
</dbReference>
<evidence type="ECO:0000313" key="8">
    <source>
        <dbReference type="Proteomes" id="UP000030408"/>
    </source>
</evidence>
<organism evidence="7 8">
    <name type="scientific">Ureibacillus sinduriensis BLB-1 = JCM 15800</name>
    <dbReference type="NCBI Taxonomy" id="1384057"/>
    <lineage>
        <taxon>Bacteria</taxon>
        <taxon>Bacillati</taxon>
        <taxon>Bacillota</taxon>
        <taxon>Bacilli</taxon>
        <taxon>Bacillales</taxon>
        <taxon>Caryophanaceae</taxon>
        <taxon>Ureibacillus</taxon>
    </lineage>
</organism>
<dbReference type="AlphaFoldDB" id="A0A0A3HPC3"/>
<dbReference type="Gene3D" id="1.10.357.10">
    <property type="entry name" value="Tetracycline Repressor, domain 2"/>
    <property type="match status" value="1"/>
</dbReference>
<dbReference type="SUPFAM" id="SSF46689">
    <property type="entry name" value="Homeodomain-like"/>
    <property type="match status" value="1"/>
</dbReference>
<keyword evidence="2" id="KW-0805">Transcription regulation</keyword>
<dbReference type="RefSeq" id="WP_036203880.1">
    <property type="nucleotide sequence ID" value="NZ_AVCY01000001.1"/>
</dbReference>
<keyword evidence="3 5" id="KW-0238">DNA-binding</keyword>
<dbReference type="Gene3D" id="1.10.10.60">
    <property type="entry name" value="Homeodomain-like"/>
    <property type="match status" value="1"/>
</dbReference>
<dbReference type="GO" id="GO:0003700">
    <property type="term" value="F:DNA-binding transcription factor activity"/>
    <property type="evidence" value="ECO:0007669"/>
    <property type="project" value="TreeGrafter"/>
</dbReference>
<evidence type="ECO:0000313" key="7">
    <source>
        <dbReference type="EMBL" id="KGR74234.1"/>
    </source>
</evidence>
<dbReference type="STRING" id="1384057.CD33_19825"/>
<feature type="domain" description="HTH tetR-type" evidence="6">
    <location>
        <begin position="1"/>
        <end position="58"/>
    </location>
</feature>
<dbReference type="SUPFAM" id="SSF48498">
    <property type="entry name" value="Tetracyclin repressor-like, C-terminal domain"/>
    <property type="match status" value="1"/>
</dbReference>
<keyword evidence="1" id="KW-0678">Repressor</keyword>
<evidence type="ECO:0000256" key="4">
    <source>
        <dbReference type="ARBA" id="ARBA00023163"/>
    </source>
</evidence>
<feature type="DNA-binding region" description="H-T-H motif" evidence="5">
    <location>
        <begin position="21"/>
        <end position="40"/>
    </location>
</feature>
<reference evidence="7 8" key="1">
    <citation type="submission" date="2014-02" db="EMBL/GenBank/DDBJ databases">
        <title>Draft genome sequence of Lysinibacillus sinduriensis JCM 15800.</title>
        <authorList>
            <person name="Zhang F."/>
            <person name="Wang G."/>
            <person name="Zhang L."/>
        </authorList>
    </citation>
    <scope>NUCLEOTIDE SEQUENCE [LARGE SCALE GENOMIC DNA]</scope>
    <source>
        <strain evidence="7 8">JCM 15800</strain>
    </source>
</reference>
<dbReference type="PANTHER" id="PTHR30055:SF175">
    <property type="entry name" value="HTH-TYPE TRANSCRIPTIONAL REPRESSOR KSTR2"/>
    <property type="match status" value="1"/>
</dbReference>
<protein>
    <submittedName>
        <fullName evidence="7">TetR family transcriptional regulator</fullName>
    </submittedName>
</protein>
<evidence type="ECO:0000256" key="2">
    <source>
        <dbReference type="ARBA" id="ARBA00023015"/>
    </source>
</evidence>
<evidence type="ECO:0000259" key="6">
    <source>
        <dbReference type="PROSITE" id="PS50977"/>
    </source>
</evidence>
<proteinExistence type="predicted"/>
<dbReference type="PRINTS" id="PR00455">
    <property type="entry name" value="HTHTETR"/>
</dbReference>
<name>A0A0A3HPC3_9BACL</name>
<keyword evidence="4" id="KW-0804">Transcription</keyword>
<evidence type="ECO:0000256" key="5">
    <source>
        <dbReference type="PROSITE-ProRule" id="PRU00335"/>
    </source>
</evidence>
<dbReference type="InterPro" id="IPR050109">
    <property type="entry name" value="HTH-type_TetR-like_transc_reg"/>
</dbReference>
<dbReference type="EMBL" id="JPVO01000055">
    <property type="protein sequence ID" value="KGR74234.1"/>
    <property type="molecule type" value="Genomic_DNA"/>
</dbReference>
<dbReference type="InterPro" id="IPR001647">
    <property type="entry name" value="HTH_TetR"/>
</dbReference>
<evidence type="ECO:0000256" key="3">
    <source>
        <dbReference type="ARBA" id="ARBA00023125"/>
    </source>
</evidence>
<accession>A0A0A3HPC3</accession>
<dbReference type="PROSITE" id="PS50977">
    <property type="entry name" value="HTH_TETR_2"/>
    <property type="match status" value="1"/>
</dbReference>
<keyword evidence="8" id="KW-1185">Reference proteome</keyword>
<sequence>MKERILDASRRAFEKKGFRFTMGELARHLRVSTKTLYGYYPSKDQLIGDILTDAIDKLKLKEKETLHNPSLDNIEKLRKCLILVPAEFQFAQLSHLEELQRYYPKQWEMLDQFINEQWTGIVALINEGILSGTIRPFNTETFIDLYIGGLYRLMENSSRNENRSTLLETLKEMVDILLVGILEKEG</sequence>
<dbReference type="OrthoDB" id="9812134at2"/>
<evidence type="ECO:0000256" key="1">
    <source>
        <dbReference type="ARBA" id="ARBA00022491"/>
    </source>
</evidence>
<dbReference type="eggNOG" id="COG1309">
    <property type="taxonomic scope" value="Bacteria"/>
</dbReference>
<comment type="caution">
    <text evidence="7">The sequence shown here is derived from an EMBL/GenBank/DDBJ whole genome shotgun (WGS) entry which is preliminary data.</text>
</comment>
<dbReference type="Pfam" id="PF00440">
    <property type="entry name" value="TetR_N"/>
    <property type="match status" value="1"/>
</dbReference>